<dbReference type="RefSeq" id="WP_145084656.1">
    <property type="nucleotide sequence ID" value="NZ_CP036274.1"/>
</dbReference>
<sequence length="311" mass="33795">MELIIVVALVCLGIAAQPFAARRLSPVVQSTLGSLCVGISLVLTALVGSGLVQLPQPMMAGGQAQAALPDVNKPAVPEDASPSAEGSPASPAEKPSVVPNDESRFFVPPEQTPDGIKLYTDDDETVIIPPGRPNWVGQAPQLEGAIHSTAVCSDPYATHQQAIQALDKKLEVATADYIRQHLQSDLAPQLISYDARQIHKRLLPPQNVYHEKIKVSIGPMHQVHALVEFSPEFREELDRRWSELRATYRLAETGIVGGGVLLVLATIFGYFRLDNATRGYYTSRLQFMAAAAILAIVGTSALVSKWWIYWL</sequence>
<keyword evidence="2" id="KW-1133">Transmembrane helix</keyword>
<name>A0A517Y5M3_9BACT</name>
<dbReference type="EMBL" id="CP036274">
    <property type="protein sequence ID" value="QDU25543.1"/>
    <property type="molecule type" value="Genomic_DNA"/>
</dbReference>
<gene>
    <name evidence="3" type="ORF">ETAA8_06120</name>
</gene>
<keyword evidence="2" id="KW-0812">Transmembrane</keyword>
<reference evidence="3 4" key="1">
    <citation type="submission" date="2019-02" db="EMBL/GenBank/DDBJ databases">
        <title>Deep-cultivation of Planctomycetes and their phenomic and genomic characterization uncovers novel biology.</title>
        <authorList>
            <person name="Wiegand S."/>
            <person name="Jogler M."/>
            <person name="Boedeker C."/>
            <person name="Pinto D."/>
            <person name="Vollmers J."/>
            <person name="Rivas-Marin E."/>
            <person name="Kohn T."/>
            <person name="Peeters S.H."/>
            <person name="Heuer A."/>
            <person name="Rast P."/>
            <person name="Oberbeckmann S."/>
            <person name="Bunk B."/>
            <person name="Jeske O."/>
            <person name="Meyerdierks A."/>
            <person name="Storesund J.E."/>
            <person name="Kallscheuer N."/>
            <person name="Luecker S."/>
            <person name="Lage O.M."/>
            <person name="Pohl T."/>
            <person name="Merkel B.J."/>
            <person name="Hornburger P."/>
            <person name="Mueller R.-W."/>
            <person name="Bruemmer F."/>
            <person name="Labrenz M."/>
            <person name="Spormann A.M."/>
            <person name="Op den Camp H."/>
            <person name="Overmann J."/>
            <person name="Amann R."/>
            <person name="Jetten M.S.M."/>
            <person name="Mascher T."/>
            <person name="Medema M.H."/>
            <person name="Devos D.P."/>
            <person name="Kaster A.-K."/>
            <person name="Ovreas L."/>
            <person name="Rohde M."/>
            <person name="Galperin M.Y."/>
            <person name="Jogler C."/>
        </authorList>
    </citation>
    <scope>NUCLEOTIDE SEQUENCE [LARGE SCALE GENOMIC DNA]</scope>
    <source>
        <strain evidence="3 4">ETA_A8</strain>
    </source>
</reference>
<evidence type="ECO:0000256" key="2">
    <source>
        <dbReference type="SAM" id="Phobius"/>
    </source>
</evidence>
<feature type="transmembrane region" description="Helical" evidence="2">
    <location>
        <begin position="285"/>
        <end position="308"/>
    </location>
</feature>
<keyword evidence="2" id="KW-0472">Membrane</keyword>
<feature type="compositionally biased region" description="Low complexity" evidence="1">
    <location>
        <begin position="77"/>
        <end position="96"/>
    </location>
</feature>
<feature type="transmembrane region" description="Helical" evidence="2">
    <location>
        <begin position="250"/>
        <end position="273"/>
    </location>
</feature>
<dbReference type="OrthoDB" id="288818at2"/>
<organism evidence="3 4">
    <name type="scientific">Anatilimnocola aggregata</name>
    <dbReference type="NCBI Taxonomy" id="2528021"/>
    <lineage>
        <taxon>Bacteria</taxon>
        <taxon>Pseudomonadati</taxon>
        <taxon>Planctomycetota</taxon>
        <taxon>Planctomycetia</taxon>
        <taxon>Pirellulales</taxon>
        <taxon>Pirellulaceae</taxon>
        <taxon>Anatilimnocola</taxon>
    </lineage>
</organism>
<accession>A0A517Y5M3</accession>
<feature type="transmembrane region" description="Helical" evidence="2">
    <location>
        <begin position="32"/>
        <end position="52"/>
    </location>
</feature>
<dbReference type="Proteomes" id="UP000315017">
    <property type="component" value="Chromosome"/>
</dbReference>
<evidence type="ECO:0000313" key="3">
    <source>
        <dbReference type="EMBL" id="QDU25543.1"/>
    </source>
</evidence>
<proteinExistence type="predicted"/>
<keyword evidence="4" id="KW-1185">Reference proteome</keyword>
<dbReference type="AlphaFoldDB" id="A0A517Y5M3"/>
<feature type="region of interest" description="Disordered" evidence="1">
    <location>
        <begin position="71"/>
        <end position="117"/>
    </location>
</feature>
<protein>
    <submittedName>
        <fullName evidence="3">Uncharacterized protein</fullName>
    </submittedName>
</protein>
<dbReference type="KEGG" id="aagg:ETAA8_06120"/>
<evidence type="ECO:0000313" key="4">
    <source>
        <dbReference type="Proteomes" id="UP000315017"/>
    </source>
</evidence>
<evidence type="ECO:0000256" key="1">
    <source>
        <dbReference type="SAM" id="MobiDB-lite"/>
    </source>
</evidence>